<dbReference type="Proteomes" id="UP000244446">
    <property type="component" value="Unassembled WGS sequence"/>
</dbReference>
<gene>
    <name evidence="1" type="ORF">DC366_06160</name>
</gene>
<dbReference type="RefSeq" id="WP_108691292.1">
    <property type="nucleotide sequence ID" value="NZ_QCYH01000002.1"/>
</dbReference>
<name>A0A2T7GA83_9RHOB</name>
<reference evidence="1 2" key="1">
    <citation type="submission" date="2018-04" db="EMBL/GenBank/DDBJ databases">
        <title>Pelagivirga bohaiensis gen. nov., sp. nov., a bacterium isolated from the Bohai Sea.</title>
        <authorList>
            <person name="Ji X."/>
        </authorList>
    </citation>
    <scope>NUCLEOTIDE SEQUENCE [LARGE SCALE GENOMIC DNA]</scope>
    <source>
        <strain evidence="1 2">BH-SD19</strain>
    </source>
</reference>
<evidence type="ECO:0000313" key="2">
    <source>
        <dbReference type="Proteomes" id="UP000244446"/>
    </source>
</evidence>
<dbReference type="OrthoDB" id="7734559at2"/>
<accession>A0A2T7GA83</accession>
<evidence type="ECO:0000313" key="1">
    <source>
        <dbReference type="EMBL" id="PVA11319.1"/>
    </source>
</evidence>
<proteinExistence type="predicted"/>
<organism evidence="1 2">
    <name type="scientific">Pelagivirga sediminicola</name>
    <dbReference type="NCBI Taxonomy" id="2170575"/>
    <lineage>
        <taxon>Bacteria</taxon>
        <taxon>Pseudomonadati</taxon>
        <taxon>Pseudomonadota</taxon>
        <taxon>Alphaproteobacteria</taxon>
        <taxon>Rhodobacterales</taxon>
        <taxon>Paracoccaceae</taxon>
        <taxon>Pelagivirga</taxon>
    </lineage>
</organism>
<dbReference type="EMBL" id="QCYH01000002">
    <property type="protein sequence ID" value="PVA11319.1"/>
    <property type="molecule type" value="Genomic_DNA"/>
</dbReference>
<comment type="caution">
    <text evidence="1">The sequence shown here is derived from an EMBL/GenBank/DDBJ whole genome shotgun (WGS) entry which is preliminary data.</text>
</comment>
<dbReference type="AlphaFoldDB" id="A0A2T7GA83"/>
<protein>
    <submittedName>
        <fullName evidence="1">Uncharacterized protein</fullName>
    </submittedName>
</protein>
<sequence>MSHLFSRFSTRLRRLPRRHAPVAAPKPDLETLSRRIILPSMPVTDEEMARASYQDCGLKLARQEMWEELGRRIREADSTRAATPGGESGALLLAFGARSDVVAAAEDALHDGAAPAPDGIDALEAVGAEFAGDYAIALVVALAHVDLAWAWRGAPPRGDAAAAVAQAARHLARAADILDPHCGFAENAPSLAAAQCALMVGAQDRQEASIADHFEDLIDLDPASPRHMRALGVALLPERQGSYRLLELEARRTAARTGDIWGAGAYPWVYLDALALDHGALAMVDTAFFIDGLRDILRRSPDQHTANLLAAFCAVTLRGDPAEPEAARMARARLQGCLDWILRDHLHELHPLIWTQALRRPGASPLPSRRALISEGRQTALRAIAAQFADDIAGGDSIAFSPAGMYRLPSI</sequence>
<keyword evidence="2" id="KW-1185">Reference proteome</keyword>